<organism evidence="4 5">
    <name type="scientific">Deinandra increscens subsp. villosa</name>
    <dbReference type="NCBI Taxonomy" id="3103831"/>
    <lineage>
        <taxon>Eukaryota</taxon>
        <taxon>Viridiplantae</taxon>
        <taxon>Streptophyta</taxon>
        <taxon>Embryophyta</taxon>
        <taxon>Tracheophyta</taxon>
        <taxon>Spermatophyta</taxon>
        <taxon>Magnoliopsida</taxon>
        <taxon>eudicotyledons</taxon>
        <taxon>Gunneridae</taxon>
        <taxon>Pentapetalae</taxon>
        <taxon>asterids</taxon>
        <taxon>campanulids</taxon>
        <taxon>Asterales</taxon>
        <taxon>Asteraceae</taxon>
        <taxon>Asteroideae</taxon>
        <taxon>Heliantheae alliance</taxon>
        <taxon>Madieae</taxon>
        <taxon>Madiinae</taxon>
        <taxon>Deinandra</taxon>
    </lineage>
</organism>
<feature type="domain" description="HAT C-terminal dimerisation" evidence="3">
    <location>
        <begin position="1052"/>
        <end position="1137"/>
    </location>
</feature>
<dbReference type="InterPro" id="IPR007021">
    <property type="entry name" value="DUF659"/>
</dbReference>
<feature type="region of interest" description="Disordered" evidence="1">
    <location>
        <begin position="1"/>
        <end position="21"/>
    </location>
</feature>
<feature type="domain" description="DUF659" evidence="2">
    <location>
        <begin position="180"/>
        <end position="325"/>
    </location>
</feature>
<evidence type="ECO:0000259" key="2">
    <source>
        <dbReference type="Pfam" id="PF04937"/>
    </source>
</evidence>
<proteinExistence type="predicted"/>
<evidence type="ECO:0000313" key="5">
    <source>
        <dbReference type="Proteomes" id="UP001408789"/>
    </source>
</evidence>
<dbReference type="PANTHER" id="PTHR32166">
    <property type="entry name" value="OSJNBA0013A04.12 PROTEIN"/>
    <property type="match status" value="1"/>
</dbReference>
<feature type="compositionally biased region" description="Polar residues" evidence="1">
    <location>
        <begin position="1"/>
        <end position="13"/>
    </location>
</feature>
<sequence length="1226" mass="139671">MNSEGDSTSAQSAESDDPAWDYNHLEVDDSITCLFCNTVTRGGISVAKQHLIGGNRNVKACSQCPQDVIDKLKAHMARQKSKNKVVVDGYHDLDIEQSGFQGDNDEKKISILVKKRNWVHIGGQEKRMKSIDQEEFRAQAIQAIARFFYEAGISLHAARAGSFKKMIKAIGRYGPDFKPPSYRELSGPLLKKEVENINQLINGHKEEWSKYGCSIMLDGWSDRERRTTINVLVNSSKGTVFMESINASSIKSRFDMSALLDRLVEKIGEANVVQVITDNRSSSVLAGKMLMVIRQNLFWTPCVAHSIDLMLEDIGNIAKVKTTIKRGIFVVGYIYNDYDVLNMMKEFTENKELPRTGITRFVTTYLTLQSLHKQKGSLKNMFTSEKWTKSVWAKEAKGKRASEVVSMPSFWKNVLWTLKVMGPLVRILRLVKNEKKPAMGYIYKATDRAKEAIRAAFDKDDKCKAVYDIIDKRWECQLNHPLHAAGYYLNPELYCTDPKIEKDSKVMKGLLECIEKLKMNSEGDSTSSQSAESDDPAWEYNHLEEDDSITCLFCNTVTRGGISVAKQHLTGGNRNVKACSQCPQDVIDKLKAHMARQKSKNKVVVDGYHDLDIEQSGFQGDNDEKKISNLVKKRNWVHIGGQEKRMKSIDQEEFRAQAIQAIARFFYEAGISLHAARAGSFKKMIKAIGRYGPDFKPPSYRELSGPLLKKEVENINQLINGHKEEWSKYGCSIMLDGWSDRERRTTINVLVNSSKGTVFMESINASSIKSRFDMSALIDRLVEKIGEANVVQVITDNRSNSVLAGKMLMVIRQNLFWTPCVAHSIDLMLEDIGNIAKVKTTIKRGIFLVGYIYNDYDVLNMMKEFTENKELPRTGITRFVTTYLTLQSLHKQKGSLKNMFTSEKWTKSVWAKEAKGRRASEVVSMPSFWKNVLWTLKVMGPLVRVLRLVKNEKKPAMGYIYKAMDTAKEAIRAAFDKDDKCKAVYDIIDKRWECQLNHPLHAAGYYLNPELYCTDPKIEKDSKVMKGLLECIEKLVPSHAKQELITSELIKWMEQTGPFRDDIAIKTRGKIAPADWWKLYGKETPNLQELAVKVLSLTCNSSFTERKWNAFDHTGSKKSNPLKQRKVKNLVFVQYNLILQNRGKKDAVYDPISLEDIDDCNEWLIGEMEEEPGLETEDLTRVDVANANEDEDEDDWWDEEDFESDGEADLDHFGDNDTDYDDDDDL</sequence>
<protein>
    <recommendedName>
        <fullName evidence="6">BED-type domain-containing protein</fullName>
    </recommendedName>
</protein>
<evidence type="ECO:0008006" key="6">
    <source>
        <dbReference type="Google" id="ProtNLM"/>
    </source>
</evidence>
<dbReference type="Proteomes" id="UP001408789">
    <property type="component" value="Unassembled WGS sequence"/>
</dbReference>
<comment type="caution">
    <text evidence="4">The sequence shown here is derived from an EMBL/GenBank/DDBJ whole genome shotgun (WGS) entry which is preliminary data.</text>
</comment>
<evidence type="ECO:0000313" key="4">
    <source>
        <dbReference type="EMBL" id="KAK9059833.1"/>
    </source>
</evidence>
<evidence type="ECO:0000256" key="1">
    <source>
        <dbReference type="SAM" id="MobiDB-lite"/>
    </source>
</evidence>
<evidence type="ECO:0000259" key="3">
    <source>
        <dbReference type="Pfam" id="PF05699"/>
    </source>
</evidence>
<dbReference type="InterPro" id="IPR012337">
    <property type="entry name" value="RNaseH-like_sf"/>
</dbReference>
<keyword evidence="5" id="KW-1185">Reference proteome</keyword>
<gene>
    <name evidence="4" type="ORF">SSX86_020537</name>
</gene>
<dbReference type="PANTHER" id="PTHR32166:SF74">
    <property type="entry name" value="OS05G0256350 PROTEIN"/>
    <property type="match status" value="1"/>
</dbReference>
<name>A0AAP0GQX0_9ASTR</name>
<dbReference type="SUPFAM" id="SSF53098">
    <property type="entry name" value="Ribonuclease H-like"/>
    <property type="match status" value="2"/>
</dbReference>
<feature type="domain" description="DUF659" evidence="2">
    <location>
        <begin position="698"/>
        <end position="843"/>
    </location>
</feature>
<dbReference type="Pfam" id="PF04937">
    <property type="entry name" value="DUF659"/>
    <property type="match status" value="2"/>
</dbReference>
<dbReference type="InterPro" id="IPR008906">
    <property type="entry name" value="HATC_C_dom"/>
</dbReference>
<reference evidence="4 5" key="1">
    <citation type="submission" date="2024-04" db="EMBL/GenBank/DDBJ databases">
        <title>The reference genome of an endangered Asteraceae, Deinandra increscens subsp. villosa, native to the Central Coast of California.</title>
        <authorList>
            <person name="Guilliams M."/>
            <person name="Hasenstab-Lehman K."/>
            <person name="Meyer R."/>
            <person name="Mcevoy S."/>
        </authorList>
    </citation>
    <scope>NUCLEOTIDE SEQUENCE [LARGE SCALE GENOMIC DNA]</scope>
    <source>
        <tissue evidence="4">Leaf</tissue>
    </source>
</reference>
<dbReference type="GO" id="GO:0046983">
    <property type="term" value="F:protein dimerization activity"/>
    <property type="evidence" value="ECO:0007669"/>
    <property type="project" value="InterPro"/>
</dbReference>
<accession>A0AAP0GQX0</accession>
<feature type="region of interest" description="Disordered" evidence="1">
    <location>
        <begin position="1170"/>
        <end position="1226"/>
    </location>
</feature>
<feature type="compositionally biased region" description="Acidic residues" evidence="1">
    <location>
        <begin position="1188"/>
        <end position="1208"/>
    </location>
</feature>
<dbReference type="AlphaFoldDB" id="A0AAP0GQX0"/>
<dbReference type="EMBL" id="JBCNJP010000020">
    <property type="protein sequence ID" value="KAK9059833.1"/>
    <property type="molecule type" value="Genomic_DNA"/>
</dbReference>
<feature type="compositionally biased region" description="Acidic residues" evidence="1">
    <location>
        <begin position="1216"/>
        <end position="1226"/>
    </location>
</feature>
<dbReference type="Pfam" id="PF05699">
    <property type="entry name" value="Dimer_Tnp_hAT"/>
    <property type="match status" value="1"/>
</dbReference>